<keyword evidence="3" id="KW-1185">Reference proteome</keyword>
<feature type="compositionally biased region" description="Polar residues" evidence="1">
    <location>
        <begin position="16"/>
        <end position="32"/>
    </location>
</feature>
<evidence type="ECO:0000313" key="3">
    <source>
        <dbReference type="Proteomes" id="UP001159405"/>
    </source>
</evidence>
<feature type="non-terminal residue" evidence="2">
    <location>
        <position position="1"/>
    </location>
</feature>
<comment type="caution">
    <text evidence="2">The sequence shown here is derived from an EMBL/GenBank/DDBJ whole genome shotgun (WGS) entry which is preliminary data.</text>
</comment>
<reference evidence="2 3" key="1">
    <citation type="submission" date="2022-05" db="EMBL/GenBank/DDBJ databases">
        <authorList>
            <consortium name="Genoscope - CEA"/>
            <person name="William W."/>
        </authorList>
    </citation>
    <scope>NUCLEOTIDE SEQUENCE [LARGE SCALE GENOMIC DNA]</scope>
</reference>
<dbReference type="Proteomes" id="UP001159405">
    <property type="component" value="Unassembled WGS sequence"/>
</dbReference>
<accession>A0ABN8NPJ2</accession>
<feature type="region of interest" description="Disordered" evidence="1">
    <location>
        <begin position="16"/>
        <end position="46"/>
    </location>
</feature>
<protein>
    <submittedName>
        <fullName evidence="2">Uncharacterized protein</fullName>
    </submittedName>
</protein>
<proteinExistence type="predicted"/>
<evidence type="ECO:0000256" key="1">
    <source>
        <dbReference type="SAM" id="MobiDB-lite"/>
    </source>
</evidence>
<name>A0ABN8NPJ2_9CNID</name>
<sequence>GDDENQARELSNIISGCKQTSDIQQQPANSSPNKDRLPLQASSSSNSFSTINNLTGTVNFYGAFSGFPGLCQCQLTKAQSHDVHGKGSELLYSQTQMRTSYC</sequence>
<dbReference type="EMBL" id="CALNXK010000029">
    <property type="protein sequence ID" value="CAH3115920.1"/>
    <property type="molecule type" value="Genomic_DNA"/>
</dbReference>
<gene>
    <name evidence="2" type="ORF">PLOB_00024311</name>
</gene>
<organism evidence="2 3">
    <name type="scientific">Porites lobata</name>
    <dbReference type="NCBI Taxonomy" id="104759"/>
    <lineage>
        <taxon>Eukaryota</taxon>
        <taxon>Metazoa</taxon>
        <taxon>Cnidaria</taxon>
        <taxon>Anthozoa</taxon>
        <taxon>Hexacorallia</taxon>
        <taxon>Scleractinia</taxon>
        <taxon>Fungiina</taxon>
        <taxon>Poritidae</taxon>
        <taxon>Porites</taxon>
    </lineage>
</organism>
<evidence type="ECO:0000313" key="2">
    <source>
        <dbReference type="EMBL" id="CAH3115920.1"/>
    </source>
</evidence>